<dbReference type="InterPro" id="IPR005612">
    <property type="entry name" value="CCAAT-binding_factor"/>
</dbReference>
<dbReference type="GO" id="GO:0003682">
    <property type="term" value="F:chromatin binding"/>
    <property type="evidence" value="ECO:0007669"/>
    <property type="project" value="TreeGrafter"/>
</dbReference>
<feature type="domain" description="CCAAT-binding factor" evidence="4">
    <location>
        <begin position="55"/>
        <end position="159"/>
    </location>
</feature>
<dbReference type="InterPro" id="IPR016903">
    <property type="entry name" value="Nucleolar_cplx-assoc_3"/>
</dbReference>
<dbReference type="AlphaFoldDB" id="A0A3S5B287"/>
<keyword evidence="3" id="KW-1133">Transmembrane helix</keyword>
<dbReference type="EMBL" id="CAAALY010257393">
    <property type="protein sequence ID" value="VEL38264.1"/>
    <property type="molecule type" value="Genomic_DNA"/>
</dbReference>
<evidence type="ECO:0000313" key="5">
    <source>
        <dbReference type="EMBL" id="VEL38264.1"/>
    </source>
</evidence>
<keyword evidence="3" id="KW-0472">Membrane</keyword>
<dbReference type="Proteomes" id="UP000784294">
    <property type="component" value="Unassembled WGS sequence"/>
</dbReference>
<evidence type="ECO:0000256" key="1">
    <source>
        <dbReference type="ARBA" id="ARBA00007797"/>
    </source>
</evidence>
<comment type="similarity">
    <text evidence="1">Belongs to the CBF/MAK21 family.</text>
</comment>
<comment type="caution">
    <text evidence="5">The sequence shown here is derived from an EMBL/GenBank/DDBJ whole genome shotgun (WGS) entry which is preliminary data.</text>
</comment>
<evidence type="ECO:0000256" key="3">
    <source>
        <dbReference type="SAM" id="Phobius"/>
    </source>
</evidence>
<name>A0A3S5B287_9PLAT</name>
<evidence type="ECO:0000313" key="6">
    <source>
        <dbReference type="Proteomes" id="UP000784294"/>
    </source>
</evidence>
<dbReference type="PANTHER" id="PTHR14428:SF5">
    <property type="entry name" value="NUCLEOLAR COMPLEX PROTEIN 3 HOMOLOG"/>
    <property type="match status" value="1"/>
</dbReference>
<accession>A0A3S5B287</accession>
<reference evidence="5" key="1">
    <citation type="submission" date="2018-11" db="EMBL/GenBank/DDBJ databases">
        <authorList>
            <consortium name="Pathogen Informatics"/>
        </authorList>
    </citation>
    <scope>NUCLEOTIDE SEQUENCE</scope>
</reference>
<organism evidence="5 6">
    <name type="scientific">Protopolystoma xenopodis</name>
    <dbReference type="NCBI Taxonomy" id="117903"/>
    <lineage>
        <taxon>Eukaryota</taxon>
        <taxon>Metazoa</taxon>
        <taxon>Spiralia</taxon>
        <taxon>Lophotrochozoa</taxon>
        <taxon>Platyhelminthes</taxon>
        <taxon>Monogenea</taxon>
        <taxon>Polyopisthocotylea</taxon>
        <taxon>Polystomatidea</taxon>
        <taxon>Polystomatidae</taxon>
        <taxon>Protopolystoma</taxon>
    </lineage>
</organism>
<keyword evidence="3" id="KW-0812">Transmembrane</keyword>
<dbReference type="OrthoDB" id="10263597at2759"/>
<dbReference type="PANTHER" id="PTHR14428">
    <property type="entry name" value="NUCLEOLAR COMPLEX PROTEIN 3"/>
    <property type="match status" value="1"/>
</dbReference>
<gene>
    <name evidence="5" type="ORF">PXEA_LOCUS31704</name>
</gene>
<proteinExistence type="inferred from homology"/>
<keyword evidence="6" id="KW-1185">Reference proteome</keyword>
<dbReference type="Pfam" id="PF03914">
    <property type="entry name" value="CBF"/>
    <property type="match status" value="1"/>
</dbReference>
<feature type="region of interest" description="Disordered" evidence="2">
    <location>
        <begin position="21"/>
        <end position="40"/>
    </location>
</feature>
<evidence type="ECO:0000259" key="4">
    <source>
        <dbReference type="Pfam" id="PF03914"/>
    </source>
</evidence>
<sequence>MSRTPAAKAASLLYRRSQILRSPDKDPSHSDKGQGKLPGERKRLGLVEVETATDVILSCMDMLLIKRMREVSTNRVLGFVKRLAGAALVMTDPACTASMLIRILHYLRMFPRCEVLFDVDAEIGGPYLPDVDDPEFARPASACLWELYLLKSHHSQIVSIVYNPNIFLSFLILISFIPFYYENFDERNLQSCITEICPICIVSRP</sequence>
<dbReference type="GO" id="GO:0006270">
    <property type="term" value="P:DNA replication initiation"/>
    <property type="evidence" value="ECO:0007669"/>
    <property type="project" value="TreeGrafter"/>
</dbReference>
<feature type="transmembrane region" description="Helical" evidence="3">
    <location>
        <begin position="160"/>
        <end position="181"/>
    </location>
</feature>
<protein>
    <recommendedName>
        <fullName evidence="4">CCAAT-binding factor domain-containing protein</fullName>
    </recommendedName>
</protein>
<feature type="compositionally biased region" description="Basic and acidic residues" evidence="2">
    <location>
        <begin position="22"/>
        <end position="40"/>
    </location>
</feature>
<evidence type="ECO:0000256" key="2">
    <source>
        <dbReference type="SAM" id="MobiDB-lite"/>
    </source>
</evidence>
<dbReference type="GO" id="GO:0005730">
    <property type="term" value="C:nucleolus"/>
    <property type="evidence" value="ECO:0007669"/>
    <property type="project" value="TreeGrafter"/>
</dbReference>